<dbReference type="RefSeq" id="WP_107831324.1">
    <property type="nucleotide sequence ID" value="NZ_CP160205.1"/>
</dbReference>
<reference evidence="4 5" key="1">
    <citation type="submission" date="2018-04" db="EMBL/GenBank/DDBJ databases">
        <title>Genomic Encyclopedia of Archaeal and Bacterial Type Strains, Phase II (KMG-II): from individual species to whole genera.</title>
        <authorList>
            <person name="Goeker M."/>
        </authorList>
    </citation>
    <scope>NUCLEOTIDE SEQUENCE [LARGE SCALE GENOMIC DNA]</scope>
    <source>
        <strain evidence="4 5">DSM 26809</strain>
    </source>
</reference>
<dbReference type="SUPFAM" id="SSF48208">
    <property type="entry name" value="Six-hairpin glycosidases"/>
    <property type="match status" value="1"/>
</dbReference>
<evidence type="ECO:0000256" key="1">
    <source>
        <dbReference type="ARBA" id="ARBA00022801"/>
    </source>
</evidence>
<dbReference type="PANTHER" id="PTHR23403">
    <property type="entry name" value="TREHALASE"/>
    <property type="match status" value="1"/>
</dbReference>
<sequence length="517" mass="58453">MLKRILVCLVCGYAWCQAQAQPKTPAQLYPGLFDAVQMERIFPDGKTFPDCTPRRSAVAIMVSYNKQRTDPGFNLKSFVQDNFTEPAPAGSTYRSNVKKGVQYHIEELWNVLQRHADTATNSSLIPLPYSYVVPGGRFREVYYWDSYFTMLGLEESKRYDVISNMVKNFAYLIDTYGHAPNGNRTYYLSRSQPPFFVLMVELLARYTDRGVLITYRPQLIAEYNYWMKTGPQLKPGQTSNNVVCMPDGSLLNRYWDYSASPRDESYREDVLGARESKQAPVAYYRNIRAAAESGWDFSSRWLADGKTLATIQTTDLVAIDLNCILYRLEQTIASSYRLSGQVNSAQFYQAKARQRQKAILKYCWNASLGDFQDYNIRTRTLSPQVTIATAYPLFFNIATTAQAKQIAKLIGAKFVRAGGVATTLVNTGQQWDSPNGWAPLQYITITGLRNYGQDSLAHVISSRWISTNTRVFMQTGKLQEKYEVETTGNQAGGGEYPLQDGFGWTNGVLEKLMGAGK</sequence>
<dbReference type="OrthoDB" id="106887at2"/>
<dbReference type="InterPro" id="IPR001661">
    <property type="entry name" value="Glyco_hydro_37"/>
</dbReference>
<feature type="chain" id="PRO_5015648244" evidence="3">
    <location>
        <begin position="21"/>
        <end position="517"/>
    </location>
</feature>
<evidence type="ECO:0000256" key="2">
    <source>
        <dbReference type="ARBA" id="ARBA00023295"/>
    </source>
</evidence>
<dbReference type="GO" id="GO:0004555">
    <property type="term" value="F:alpha,alpha-trehalase activity"/>
    <property type="evidence" value="ECO:0007669"/>
    <property type="project" value="InterPro"/>
</dbReference>
<evidence type="ECO:0000313" key="4">
    <source>
        <dbReference type="EMBL" id="PTQ92966.1"/>
    </source>
</evidence>
<keyword evidence="5" id="KW-1185">Reference proteome</keyword>
<dbReference type="InterPro" id="IPR012341">
    <property type="entry name" value="6hp_glycosidase-like_sf"/>
</dbReference>
<protein>
    <submittedName>
        <fullName evidence="4">Alpha,alpha-trehalase</fullName>
    </submittedName>
</protein>
<dbReference type="GO" id="GO:0005993">
    <property type="term" value="P:trehalose catabolic process"/>
    <property type="evidence" value="ECO:0007669"/>
    <property type="project" value="TreeGrafter"/>
</dbReference>
<evidence type="ECO:0000256" key="3">
    <source>
        <dbReference type="SAM" id="SignalP"/>
    </source>
</evidence>
<gene>
    <name evidence="4" type="ORF">C8P68_11098</name>
</gene>
<name>A0A2T5J556_9SPHI</name>
<dbReference type="EMBL" id="QAOQ01000010">
    <property type="protein sequence ID" value="PTQ92966.1"/>
    <property type="molecule type" value="Genomic_DNA"/>
</dbReference>
<evidence type="ECO:0000313" key="5">
    <source>
        <dbReference type="Proteomes" id="UP000244168"/>
    </source>
</evidence>
<dbReference type="PROSITE" id="PS00928">
    <property type="entry name" value="TREHALASE_2"/>
    <property type="match status" value="1"/>
</dbReference>
<dbReference type="AlphaFoldDB" id="A0A2T5J556"/>
<feature type="signal peptide" evidence="3">
    <location>
        <begin position="1"/>
        <end position="20"/>
    </location>
</feature>
<dbReference type="PROSITE" id="PS00927">
    <property type="entry name" value="TREHALASE_1"/>
    <property type="match status" value="1"/>
</dbReference>
<keyword evidence="3" id="KW-0732">Signal</keyword>
<organism evidence="4 5">
    <name type="scientific">Mucilaginibacter yixingensis</name>
    <dbReference type="NCBI Taxonomy" id="1295612"/>
    <lineage>
        <taxon>Bacteria</taxon>
        <taxon>Pseudomonadati</taxon>
        <taxon>Bacteroidota</taxon>
        <taxon>Sphingobacteriia</taxon>
        <taxon>Sphingobacteriales</taxon>
        <taxon>Sphingobacteriaceae</taxon>
        <taxon>Mucilaginibacter</taxon>
    </lineage>
</organism>
<dbReference type="Proteomes" id="UP000244168">
    <property type="component" value="Unassembled WGS sequence"/>
</dbReference>
<keyword evidence="2" id="KW-0326">Glycosidase</keyword>
<dbReference type="PANTHER" id="PTHR23403:SF1">
    <property type="entry name" value="TREHALASE"/>
    <property type="match status" value="1"/>
</dbReference>
<dbReference type="NCBIfam" id="NF009774">
    <property type="entry name" value="PRK13271.1"/>
    <property type="match status" value="1"/>
</dbReference>
<keyword evidence="1" id="KW-0378">Hydrolase</keyword>
<dbReference type="NCBIfam" id="NF009773">
    <property type="entry name" value="PRK13270.1"/>
    <property type="match status" value="1"/>
</dbReference>
<dbReference type="InterPro" id="IPR018232">
    <property type="entry name" value="Glyco_hydro_37_CS"/>
</dbReference>
<dbReference type="Gene3D" id="1.50.10.10">
    <property type="match status" value="1"/>
</dbReference>
<proteinExistence type="predicted"/>
<accession>A0A2T5J556</accession>
<dbReference type="InterPro" id="IPR008928">
    <property type="entry name" value="6-hairpin_glycosidase_sf"/>
</dbReference>
<comment type="caution">
    <text evidence="4">The sequence shown here is derived from an EMBL/GenBank/DDBJ whole genome shotgun (WGS) entry which is preliminary data.</text>
</comment>
<dbReference type="PRINTS" id="PR00744">
    <property type="entry name" value="GLHYDRLASE37"/>
</dbReference>
<dbReference type="Pfam" id="PF01204">
    <property type="entry name" value="Trehalase"/>
    <property type="match status" value="1"/>
</dbReference>